<feature type="transmembrane region" description="Helical" evidence="1">
    <location>
        <begin position="62"/>
        <end position="79"/>
    </location>
</feature>
<proteinExistence type="predicted"/>
<gene>
    <name evidence="2" type="ORF">UC8_22170</name>
</gene>
<evidence type="ECO:0000313" key="2">
    <source>
        <dbReference type="EMBL" id="QEG40210.1"/>
    </source>
</evidence>
<keyword evidence="3" id="KW-1185">Reference proteome</keyword>
<protein>
    <submittedName>
        <fullName evidence="2">Uncharacterized protein</fullName>
    </submittedName>
</protein>
<evidence type="ECO:0000256" key="1">
    <source>
        <dbReference type="SAM" id="Phobius"/>
    </source>
</evidence>
<accession>A0A5B9QRB7</accession>
<keyword evidence="1" id="KW-1133">Transmembrane helix</keyword>
<keyword evidence="1" id="KW-0472">Membrane</keyword>
<dbReference type="RefSeq" id="WP_148080232.1">
    <property type="nucleotide sequence ID" value="NZ_CP042914.1"/>
</dbReference>
<reference evidence="2 3" key="1">
    <citation type="submission" date="2019-08" db="EMBL/GenBank/DDBJ databases">
        <title>Deep-cultivation of Planctomycetes and their phenomic and genomic characterization uncovers novel biology.</title>
        <authorList>
            <person name="Wiegand S."/>
            <person name="Jogler M."/>
            <person name="Boedeker C."/>
            <person name="Pinto D."/>
            <person name="Vollmers J."/>
            <person name="Rivas-Marin E."/>
            <person name="Kohn T."/>
            <person name="Peeters S.H."/>
            <person name="Heuer A."/>
            <person name="Rast P."/>
            <person name="Oberbeckmann S."/>
            <person name="Bunk B."/>
            <person name="Jeske O."/>
            <person name="Meyerdierks A."/>
            <person name="Storesund J.E."/>
            <person name="Kallscheuer N."/>
            <person name="Luecker S."/>
            <person name="Lage O.M."/>
            <person name="Pohl T."/>
            <person name="Merkel B.J."/>
            <person name="Hornburger P."/>
            <person name="Mueller R.-W."/>
            <person name="Bruemmer F."/>
            <person name="Labrenz M."/>
            <person name="Spormann A.M."/>
            <person name="Op den Camp H."/>
            <person name="Overmann J."/>
            <person name="Amann R."/>
            <person name="Jetten M.S.M."/>
            <person name="Mascher T."/>
            <person name="Medema M.H."/>
            <person name="Devos D.P."/>
            <person name="Kaster A.-K."/>
            <person name="Ovreas L."/>
            <person name="Rohde M."/>
            <person name="Galperin M.Y."/>
            <person name="Jogler C."/>
        </authorList>
    </citation>
    <scope>NUCLEOTIDE SEQUENCE [LARGE SCALE GENOMIC DNA]</scope>
    <source>
        <strain evidence="2 3">UC8</strain>
    </source>
</reference>
<dbReference type="AlphaFoldDB" id="A0A5B9QRB7"/>
<dbReference type="KEGG" id="rul:UC8_22170"/>
<evidence type="ECO:0000313" key="3">
    <source>
        <dbReference type="Proteomes" id="UP000325286"/>
    </source>
</evidence>
<name>A0A5B9QRB7_9BACT</name>
<feature type="transmembrane region" description="Helical" evidence="1">
    <location>
        <begin position="91"/>
        <end position="111"/>
    </location>
</feature>
<keyword evidence="1" id="KW-0812">Transmembrane</keyword>
<dbReference type="EMBL" id="CP042914">
    <property type="protein sequence ID" value="QEG40210.1"/>
    <property type="molecule type" value="Genomic_DNA"/>
</dbReference>
<sequence>MSDVADFAQATKGNSDWLSIVGHVGELLVDVARSVNLMVVCWGRSSLRRGLPTTKITKHTKIHSATFMSFVVFVVLLLAESSLDLGGSFAAAPYSICLAGTVIESLSLVIFRPPFFYLFAWSELPGRWWQENWRVDRDSGTEQEPCGACERCQYFSLTTEYWGVTV</sequence>
<organism evidence="2 3">
    <name type="scientific">Roseimaritima ulvae</name>
    <dbReference type="NCBI Taxonomy" id="980254"/>
    <lineage>
        <taxon>Bacteria</taxon>
        <taxon>Pseudomonadati</taxon>
        <taxon>Planctomycetota</taxon>
        <taxon>Planctomycetia</taxon>
        <taxon>Pirellulales</taxon>
        <taxon>Pirellulaceae</taxon>
        <taxon>Roseimaritima</taxon>
    </lineage>
</organism>
<dbReference type="Proteomes" id="UP000325286">
    <property type="component" value="Chromosome"/>
</dbReference>